<sequence>MDDSRRAWRQMTSYECTVSPPLEELRPPRRPGSPGSEAVSPSVEAHRPLAIDGGFDSRAPEPDHEPLALPHRPSMPAAIGAPSACGSLSERAEVVDAGTARSHLGRGTTDISRDKAHENFWRQSLREVCFPNEAQSGDHSVAALVGAVPVPRRDCMSGVDDEPSSHGKMAAALENWPAESSASACARTSPPNSSAASLVNHRARARTSKHLAERIGILGKAPDQAAGREPGSCSSDLSRLLPPANKPTSTRTLDRCQHWLLLVERADQRPRRKDQDLGQGA</sequence>
<organism evidence="2 3">
    <name type="scientific">Apiospora aurea</name>
    <dbReference type="NCBI Taxonomy" id="335848"/>
    <lineage>
        <taxon>Eukaryota</taxon>
        <taxon>Fungi</taxon>
        <taxon>Dikarya</taxon>
        <taxon>Ascomycota</taxon>
        <taxon>Pezizomycotina</taxon>
        <taxon>Sordariomycetes</taxon>
        <taxon>Xylariomycetidae</taxon>
        <taxon>Amphisphaeriales</taxon>
        <taxon>Apiosporaceae</taxon>
        <taxon>Apiospora</taxon>
    </lineage>
</organism>
<evidence type="ECO:0000313" key="2">
    <source>
        <dbReference type="EMBL" id="KAK7965725.1"/>
    </source>
</evidence>
<keyword evidence="3" id="KW-1185">Reference proteome</keyword>
<dbReference type="RefSeq" id="XP_066705117.1">
    <property type="nucleotide sequence ID" value="XM_066836224.1"/>
</dbReference>
<evidence type="ECO:0000313" key="3">
    <source>
        <dbReference type="Proteomes" id="UP001391051"/>
    </source>
</evidence>
<comment type="caution">
    <text evidence="2">The sequence shown here is derived from an EMBL/GenBank/DDBJ whole genome shotgun (WGS) entry which is preliminary data.</text>
</comment>
<evidence type="ECO:0000256" key="1">
    <source>
        <dbReference type="SAM" id="MobiDB-lite"/>
    </source>
</evidence>
<feature type="region of interest" description="Disordered" evidence="1">
    <location>
        <begin position="218"/>
        <end position="253"/>
    </location>
</feature>
<dbReference type="Proteomes" id="UP001391051">
    <property type="component" value="Unassembled WGS sequence"/>
</dbReference>
<accession>A0ABR1QSV2</accession>
<feature type="region of interest" description="Disordered" evidence="1">
    <location>
        <begin position="1"/>
        <end position="92"/>
    </location>
</feature>
<reference evidence="2 3" key="1">
    <citation type="submission" date="2023-01" db="EMBL/GenBank/DDBJ databases">
        <title>Analysis of 21 Apiospora genomes using comparative genomics revels a genus with tremendous synthesis potential of carbohydrate active enzymes and secondary metabolites.</title>
        <authorList>
            <person name="Sorensen T."/>
        </authorList>
    </citation>
    <scope>NUCLEOTIDE SEQUENCE [LARGE SCALE GENOMIC DNA]</scope>
    <source>
        <strain evidence="2 3">CBS 24483</strain>
    </source>
</reference>
<gene>
    <name evidence="2" type="ORF">PG986_000002</name>
</gene>
<dbReference type="EMBL" id="JAQQWE010000001">
    <property type="protein sequence ID" value="KAK7965725.1"/>
    <property type="molecule type" value="Genomic_DNA"/>
</dbReference>
<proteinExistence type="predicted"/>
<name>A0ABR1QSV2_9PEZI</name>
<dbReference type="GeneID" id="92069286"/>
<protein>
    <submittedName>
        <fullName evidence="2">Uncharacterized protein</fullName>
    </submittedName>
</protein>
<feature type="region of interest" description="Disordered" evidence="1">
    <location>
        <begin position="182"/>
        <end position="202"/>
    </location>
</feature>